<organism evidence="9 10">
    <name type="scientific">Forsythia ovata</name>
    <dbReference type="NCBI Taxonomy" id="205694"/>
    <lineage>
        <taxon>Eukaryota</taxon>
        <taxon>Viridiplantae</taxon>
        <taxon>Streptophyta</taxon>
        <taxon>Embryophyta</taxon>
        <taxon>Tracheophyta</taxon>
        <taxon>Spermatophyta</taxon>
        <taxon>Magnoliopsida</taxon>
        <taxon>eudicotyledons</taxon>
        <taxon>Gunneridae</taxon>
        <taxon>Pentapetalae</taxon>
        <taxon>asterids</taxon>
        <taxon>lamiids</taxon>
        <taxon>Lamiales</taxon>
        <taxon>Oleaceae</taxon>
        <taxon>Forsythieae</taxon>
        <taxon>Forsythia</taxon>
    </lineage>
</organism>
<dbReference type="InterPro" id="IPR000719">
    <property type="entry name" value="Prot_kinase_dom"/>
</dbReference>
<keyword evidence="7" id="KW-0325">Glycoprotein</keyword>
<keyword evidence="3" id="KW-0812">Transmembrane</keyword>
<reference evidence="10" key="1">
    <citation type="submission" date="2024-07" db="EMBL/GenBank/DDBJ databases">
        <title>Two chromosome-level genome assemblies of Korean endemic species Abeliophyllum distichum and Forsythia ovata (Oleaceae).</title>
        <authorList>
            <person name="Jang H."/>
        </authorList>
    </citation>
    <scope>NUCLEOTIDE SEQUENCE [LARGE SCALE GENOMIC DNA]</scope>
</reference>
<keyword evidence="10" id="KW-1185">Reference proteome</keyword>
<gene>
    <name evidence="9" type="ORF">Fot_21127</name>
</gene>
<comment type="subcellular location">
    <subcellularLocation>
        <location evidence="1">Membrane</location>
        <topology evidence="1">Single-pass type I membrane protein</topology>
    </subcellularLocation>
</comment>
<keyword evidence="4" id="KW-0732">Signal</keyword>
<dbReference type="InterPro" id="IPR045874">
    <property type="entry name" value="LRK10/LRL21-25-like"/>
</dbReference>
<dbReference type="GO" id="GO:0016020">
    <property type="term" value="C:membrane"/>
    <property type="evidence" value="ECO:0007669"/>
    <property type="project" value="UniProtKB-SubCell"/>
</dbReference>
<dbReference type="InterPro" id="IPR011009">
    <property type="entry name" value="Kinase-like_dom_sf"/>
</dbReference>
<evidence type="ECO:0000256" key="4">
    <source>
        <dbReference type="ARBA" id="ARBA00022729"/>
    </source>
</evidence>
<evidence type="ECO:0000256" key="5">
    <source>
        <dbReference type="ARBA" id="ARBA00022989"/>
    </source>
</evidence>
<keyword evidence="9" id="KW-0418">Kinase</keyword>
<dbReference type="SUPFAM" id="SSF56112">
    <property type="entry name" value="Protein kinase-like (PK-like)"/>
    <property type="match status" value="1"/>
</dbReference>
<evidence type="ECO:0000256" key="2">
    <source>
        <dbReference type="ARBA" id="ARBA00022527"/>
    </source>
</evidence>
<dbReference type="Pfam" id="PF00069">
    <property type="entry name" value="Pkinase"/>
    <property type="match status" value="1"/>
</dbReference>
<accession>A0ABD1UTY8</accession>
<evidence type="ECO:0000313" key="10">
    <source>
        <dbReference type="Proteomes" id="UP001604277"/>
    </source>
</evidence>
<comment type="caution">
    <text evidence="9">The sequence shown here is derived from an EMBL/GenBank/DDBJ whole genome shotgun (WGS) entry which is preliminary data.</text>
</comment>
<evidence type="ECO:0000259" key="8">
    <source>
        <dbReference type="PROSITE" id="PS50011"/>
    </source>
</evidence>
<dbReference type="Gene3D" id="3.30.200.20">
    <property type="entry name" value="Phosphorylase Kinase, domain 1"/>
    <property type="match status" value="1"/>
</dbReference>
<keyword evidence="9" id="KW-0808">Transferase</keyword>
<dbReference type="EMBL" id="JBFOLJ010000006">
    <property type="protein sequence ID" value="KAL2528526.1"/>
    <property type="molecule type" value="Genomic_DNA"/>
</dbReference>
<dbReference type="GO" id="GO:0004674">
    <property type="term" value="F:protein serine/threonine kinase activity"/>
    <property type="evidence" value="ECO:0007669"/>
    <property type="project" value="UniProtKB-KW"/>
</dbReference>
<dbReference type="AlphaFoldDB" id="A0ABD1UTY8"/>
<proteinExistence type="predicted"/>
<evidence type="ECO:0000256" key="6">
    <source>
        <dbReference type="ARBA" id="ARBA00023136"/>
    </source>
</evidence>
<keyword evidence="5" id="KW-1133">Transmembrane helix</keyword>
<keyword evidence="2" id="KW-0723">Serine/threonine-protein kinase</keyword>
<dbReference type="PANTHER" id="PTHR27009">
    <property type="entry name" value="RUST RESISTANCE KINASE LR10-RELATED"/>
    <property type="match status" value="1"/>
</dbReference>
<evidence type="ECO:0000313" key="9">
    <source>
        <dbReference type="EMBL" id="KAL2528526.1"/>
    </source>
</evidence>
<feature type="domain" description="Protein kinase" evidence="8">
    <location>
        <begin position="1"/>
        <end position="118"/>
    </location>
</feature>
<dbReference type="Gene3D" id="1.10.510.10">
    <property type="entry name" value="Transferase(Phosphotransferase) domain 1"/>
    <property type="match status" value="1"/>
</dbReference>
<name>A0ABD1UTY8_9LAMI</name>
<evidence type="ECO:0000256" key="7">
    <source>
        <dbReference type="ARBA" id="ARBA00023180"/>
    </source>
</evidence>
<dbReference type="Proteomes" id="UP001604277">
    <property type="component" value="Unassembled WGS sequence"/>
</dbReference>
<sequence>MANDKEFISEVVIIGRINHVNVVQLVGFYIEGSKRTLIYEIFDFGLAKLYSTDDSVVTLTAARGTMGYMAPELFYKNIERVSHKADIYSFGMLLMEMAGRRKALNLFADSLSQIYFLS</sequence>
<evidence type="ECO:0000256" key="3">
    <source>
        <dbReference type="ARBA" id="ARBA00022692"/>
    </source>
</evidence>
<evidence type="ECO:0000256" key="1">
    <source>
        <dbReference type="ARBA" id="ARBA00004479"/>
    </source>
</evidence>
<protein>
    <submittedName>
        <fullName evidence="9">Rust resistance kinase Lr10</fullName>
    </submittedName>
</protein>
<dbReference type="PROSITE" id="PS50011">
    <property type="entry name" value="PROTEIN_KINASE_DOM"/>
    <property type="match status" value="1"/>
</dbReference>
<keyword evidence="6" id="KW-0472">Membrane</keyword>